<proteinExistence type="predicted"/>
<dbReference type="OrthoDB" id="3827416at2"/>
<dbReference type="Pfam" id="PF14016">
    <property type="entry name" value="DUF4232"/>
    <property type="match status" value="1"/>
</dbReference>
<gene>
    <name evidence="3" type="ORF">FGD71_033595</name>
</gene>
<sequence length="233" mass="24525">MNPSAGAACDDRRVIAIRRRSAQRPAQRPAQRASRYAALACVLALGVSGCGLSAELERERDPAPKPPPSPIQTTPHPATATPKASPTVPVQQGGECPPSGVRFGTGLVDAAMGLRAMSLTMTNCGDRPYKVNGYPSVQVLDKTGAPLTGVRTVEGTDEVPMAPDAPEPKALTLAPGETAHAGLYWRTHVEKGIYLRVAPQKGRDFATVRADDYLDIGPENILGTTAWVPLAEG</sequence>
<feature type="region of interest" description="Disordered" evidence="1">
    <location>
        <begin position="55"/>
        <end position="101"/>
    </location>
</feature>
<feature type="domain" description="DUF4232" evidence="2">
    <location>
        <begin position="96"/>
        <end position="209"/>
    </location>
</feature>
<name>A0A505D6R3_9ACTN</name>
<dbReference type="InterPro" id="IPR025326">
    <property type="entry name" value="DUF4232"/>
</dbReference>
<accession>A0A505D6R3</accession>
<comment type="caution">
    <text evidence="3">The sequence shown here is derived from an EMBL/GenBank/DDBJ whole genome shotgun (WGS) entry which is preliminary data.</text>
</comment>
<organism evidence="3 4">
    <name type="scientific">Streptomyces sporangiiformans</name>
    <dbReference type="NCBI Taxonomy" id="2315329"/>
    <lineage>
        <taxon>Bacteria</taxon>
        <taxon>Bacillati</taxon>
        <taxon>Actinomycetota</taxon>
        <taxon>Actinomycetes</taxon>
        <taxon>Kitasatosporales</taxon>
        <taxon>Streptomycetaceae</taxon>
        <taxon>Streptomyces</taxon>
    </lineage>
</organism>
<reference evidence="3 4" key="1">
    <citation type="submission" date="2019-06" db="EMBL/GenBank/DDBJ databases">
        <title>Streptomyces sporangiiformans sp. nov., a novel actinomycete isolated from soil in Mount Song.</title>
        <authorList>
            <person name="Han L."/>
        </authorList>
    </citation>
    <scope>NUCLEOTIDE SEQUENCE [LARGE SCALE GENOMIC DNA]</scope>
    <source>
        <strain evidence="3 4">NEAU-SSA 1</strain>
    </source>
</reference>
<dbReference type="Proteomes" id="UP000317378">
    <property type="component" value="Unassembled WGS sequence"/>
</dbReference>
<evidence type="ECO:0000259" key="2">
    <source>
        <dbReference type="Pfam" id="PF14016"/>
    </source>
</evidence>
<protein>
    <submittedName>
        <fullName evidence="3">DUF4232 domain-containing protein</fullName>
    </submittedName>
</protein>
<evidence type="ECO:0000313" key="3">
    <source>
        <dbReference type="EMBL" id="TPQ17952.1"/>
    </source>
</evidence>
<evidence type="ECO:0000313" key="4">
    <source>
        <dbReference type="Proteomes" id="UP000317378"/>
    </source>
</evidence>
<dbReference type="AlphaFoldDB" id="A0A505D6R3"/>
<feature type="compositionally biased region" description="Low complexity" evidence="1">
    <location>
        <begin position="71"/>
        <end position="89"/>
    </location>
</feature>
<keyword evidence="4" id="KW-1185">Reference proteome</keyword>
<evidence type="ECO:0000256" key="1">
    <source>
        <dbReference type="SAM" id="MobiDB-lite"/>
    </source>
</evidence>
<dbReference type="EMBL" id="VCHX02000181">
    <property type="protein sequence ID" value="TPQ17952.1"/>
    <property type="molecule type" value="Genomic_DNA"/>
</dbReference>